<dbReference type="Proteomes" id="UP000216538">
    <property type="component" value="Unassembled WGS sequence"/>
</dbReference>
<dbReference type="PANTHER" id="PTHR30537">
    <property type="entry name" value="HTH-TYPE TRANSCRIPTIONAL REGULATOR"/>
    <property type="match status" value="1"/>
</dbReference>
<proteinExistence type="inferred from homology"/>
<dbReference type="InterPro" id="IPR058163">
    <property type="entry name" value="LysR-type_TF_proteobact-type"/>
</dbReference>
<dbReference type="Gene3D" id="1.10.10.10">
    <property type="entry name" value="Winged helix-like DNA-binding domain superfamily/Winged helix DNA-binding domain"/>
    <property type="match status" value="1"/>
</dbReference>
<evidence type="ECO:0000256" key="2">
    <source>
        <dbReference type="ARBA" id="ARBA00023015"/>
    </source>
</evidence>
<comment type="similarity">
    <text evidence="1">Belongs to the LysR transcriptional regulatory family.</text>
</comment>
<keyword evidence="3" id="KW-0238">DNA-binding</keyword>
<dbReference type="InterPro" id="IPR000847">
    <property type="entry name" value="LysR_HTH_N"/>
</dbReference>
<feature type="domain" description="HTH lysR-type" evidence="5">
    <location>
        <begin position="6"/>
        <end position="63"/>
    </location>
</feature>
<dbReference type="Pfam" id="PF00126">
    <property type="entry name" value="HTH_1"/>
    <property type="match status" value="1"/>
</dbReference>
<evidence type="ECO:0000256" key="4">
    <source>
        <dbReference type="ARBA" id="ARBA00023163"/>
    </source>
</evidence>
<dbReference type="PANTHER" id="PTHR30537:SF26">
    <property type="entry name" value="GLYCINE CLEAVAGE SYSTEM TRANSCRIPTIONAL ACTIVATOR"/>
    <property type="match status" value="1"/>
</dbReference>
<dbReference type="SUPFAM" id="SSF46785">
    <property type="entry name" value="Winged helix' DNA-binding domain"/>
    <property type="match status" value="1"/>
</dbReference>
<dbReference type="EMBL" id="NPEY01000019">
    <property type="protein sequence ID" value="OZT72700.1"/>
    <property type="molecule type" value="Genomic_DNA"/>
</dbReference>
<keyword evidence="4" id="KW-0804">Transcription</keyword>
<evidence type="ECO:0000256" key="3">
    <source>
        <dbReference type="ARBA" id="ARBA00023125"/>
    </source>
</evidence>
<keyword evidence="7" id="KW-1185">Reference proteome</keyword>
<dbReference type="CDD" id="cd08432">
    <property type="entry name" value="PBP2_GcdR_TrpI_HvrB_AmpR_like"/>
    <property type="match status" value="1"/>
</dbReference>
<dbReference type="SUPFAM" id="SSF53850">
    <property type="entry name" value="Periplasmic binding protein-like II"/>
    <property type="match status" value="1"/>
</dbReference>
<dbReference type="Gene3D" id="3.40.190.10">
    <property type="entry name" value="Periplasmic binding protein-like II"/>
    <property type="match status" value="2"/>
</dbReference>
<comment type="caution">
    <text evidence="6">The sequence shown here is derived from an EMBL/GenBank/DDBJ whole genome shotgun (WGS) entry which is preliminary data.</text>
</comment>
<organism evidence="6 7">
    <name type="scientific">Vreelandella boliviensis LC1</name>
    <dbReference type="NCBI Taxonomy" id="1072583"/>
    <lineage>
        <taxon>Bacteria</taxon>
        <taxon>Pseudomonadati</taxon>
        <taxon>Pseudomonadota</taxon>
        <taxon>Gammaproteobacteria</taxon>
        <taxon>Oceanospirillales</taxon>
        <taxon>Halomonadaceae</taxon>
        <taxon>Vreelandella</taxon>
    </lineage>
</organism>
<dbReference type="PRINTS" id="PR00039">
    <property type="entry name" value="HTHLYSR"/>
</dbReference>
<gene>
    <name evidence="6" type="ORF">CE457_18105</name>
</gene>
<sequence length="302" mass="34044">MRRSLPPLNALRAFEAVARLQSLKQAAEELHVTHGAVSHQLKTLEESLGIVLFHRDRRQLRLNQAGLVYSRQVREALRLIAESTMKLGLPSVEGRLQIVCAPTLATKWLAHQLKAFRNAFPDIDLTVVPQNLDDEGVATQDYDVAVVYGHGEWDRKHVKLLANFNMTPVCHPLFFTTNDQPHQISDLRGDWLLHEDDGGNWKRWLARAGADVHDIERGTHLWGAHLTLESAAAGFGVALGDRIVCAQDFARGHLVRLFDAEVPAPHAYYLVCATHRVDEPRIMLFCDWIEARIERTLAGKKT</sequence>
<dbReference type="InterPro" id="IPR036388">
    <property type="entry name" value="WH-like_DNA-bd_sf"/>
</dbReference>
<dbReference type="Pfam" id="PF03466">
    <property type="entry name" value="LysR_substrate"/>
    <property type="match status" value="1"/>
</dbReference>
<evidence type="ECO:0000259" key="5">
    <source>
        <dbReference type="PROSITE" id="PS50931"/>
    </source>
</evidence>
<evidence type="ECO:0000313" key="7">
    <source>
        <dbReference type="Proteomes" id="UP000216538"/>
    </source>
</evidence>
<evidence type="ECO:0000313" key="6">
    <source>
        <dbReference type="EMBL" id="OZT72700.1"/>
    </source>
</evidence>
<evidence type="ECO:0000256" key="1">
    <source>
        <dbReference type="ARBA" id="ARBA00009437"/>
    </source>
</evidence>
<accession>A0ABX4G4T8</accession>
<reference evidence="6 7" key="1">
    <citation type="submission" date="2017-07" db="EMBL/GenBank/DDBJ databases">
        <title>Shotgun whole genome sequences of three halophilic bacterial isolates.</title>
        <authorList>
            <person name="Pozzo T."/>
            <person name="Higdon S.M."/>
            <person name="Quillaguaman J."/>
        </authorList>
    </citation>
    <scope>NUCLEOTIDE SEQUENCE [LARGE SCALE GENOMIC DNA]</scope>
    <source>
        <strain evidence="6 7">LC1</strain>
    </source>
</reference>
<protein>
    <recommendedName>
        <fullName evidence="5">HTH lysR-type domain-containing protein</fullName>
    </recommendedName>
</protein>
<dbReference type="InterPro" id="IPR005119">
    <property type="entry name" value="LysR_subst-bd"/>
</dbReference>
<dbReference type="InterPro" id="IPR036390">
    <property type="entry name" value="WH_DNA-bd_sf"/>
</dbReference>
<keyword evidence="2" id="KW-0805">Transcription regulation</keyword>
<name>A0ABX4G4T8_9GAMM</name>
<dbReference type="PROSITE" id="PS50931">
    <property type="entry name" value="HTH_LYSR"/>
    <property type="match status" value="1"/>
</dbReference>
<dbReference type="RefSeq" id="WP_040479988.1">
    <property type="nucleotide sequence ID" value="NZ_JH393257.1"/>
</dbReference>